<keyword evidence="5" id="KW-0808">Transferase</keyword>
<keyword evidence="6" id="KW-0819">tRNA processing</keyword>
<sequence length="240" mass="25727">MVNIVKLSAGAIDEAAEVIRAGGLVITPTRTQYNLICDAFNADAIQRVFDVKKRTKFGPLTFSIANPAEAARHVVVPDWVAPDAFERLWPGELTLIFDKACELPPAFTMGYDTLGVACQGASPLEDIIRAAGRPVGATSANISGQGDIFVDLDKAVADIGDGVDLIIDLGGETPGATSDSAVKANTIVDFTFERPYLVRAGVYPVSRIQEVFPNLDTDTEAYKQRLMQRVNEVRGRAASA</sequence>
<keyword evidence="8" id="KW-0547">Nucleotide-binding</keyword>
<evidence type="ECO:0000256" key="9">
    <source>
        <dbReference type="ARBA" id="ARBA00022840"/>
    </source>
</evidence>
<dbReference type="InterPro" id="IPR006070">
    <property type="entry name" value="Sua5-like_dom"/>
</dbReference>
<dbReference type="GO" id="GO:0003725">
    <property type="term" value="F:double-stranded RNA binding"/>
    <property type="evidence" value="ECO:0007669"/>
    <property type="project" value="InterPro"/>
</dbReference>
<comment type="caution">
    <text evidence="13">The sequence shown here is derived from an EMBL/GenBank/DDBJ whole genome shotgun (WGS) entry which is preliminary data.</text>
</comment>
<dbReference type="PROSITE" id="PS51163">
    <property type="entry name" value="YRDC"/>
    <property type="match status" value="1"/>
</dbReference>
<evidence type="ECO:0000256" key="1">
    <source>
        <dbReference type="ARBA" id="ARBA00004496"/>
    </source>
</evidence>
<evidence type="ECO:0000256" key="8">
    <source>
        <dbReference type="ARBA" id="ARBA00022741"/>
    </source>
</evidence>
<keyword evidence="9" id="KW-0067">ATP-binding</keyword>
<accession>A0A161R4E5</accession>
<dbReference type="GeneID" id="97242533"/>
<evidence type="ECO:0000259" key="12">
    <source>
        <dbReference type="PROSITE" id="PS51163"/>
    </source>
</evidence>
<proteinExistence type="inferred from homology"/>
<dbReference type="AlphaFoldDB" id="A0A161R4E5"/>
<evidence type="ECO:0000256" key="6">
    <source>
        <dbReference type="ARBA" id="ARBA00022694"/>
    </source>
</evidence>
<dbReference type="EMBL" id="LPZR01000127">
    <property type="protein sequence ID" value="KYO53097.1"/>
    <property type="molecule type" value="Genomic_DNA"/>
</dbReference>
<dbReference type="GO" id="GO:0006450">
    <property type="term" value="P:regulation of translational fidelity"/>
    <property type="evidence" value="ECO:0007669"/>
    <property type="project" value="TreeGrafter"/>
</dbReference>
<evidence type="ECO:0000256" key="3">
    <source>
        <dbReference type="ARBA" id="ARBA00012584"/>
    </source>
</evidence>
<dbReference type="PANTHER" id="PTHR17490:SF16">
    <property type="entry name" value="THREONYLCARBAMOYL-AMP SYNTHASE"/>
    <property type="match status" value="1"/>
</dbReference>
<evidence type="ECO:0000256" key="4">
    <source>
        <dbReference type="ARBA" id="ARBA00022490"/>
    </source>
</evidence>
<organism evidence="13 14">
    <name type="scientific">Tistrella mobilis</name>
    <dbReference type="NCBI Taxonomy" id="171437"/>
    <lineage>
        <taxon>Bacteria</taxon>
        <taxon>Pseudomonadati</taxon>
        <taxon>Pseudomonadota</taxon>
        <taxon>Alphaproteobacteria</taxon>
        <taxon>Geminicoccales</taxon>
        <taxon>Geminicoccaceae</taxon>
        <taxon>Tistrella</taxon>
    </lineage>
</organism>
<comment type="subcellular location">
    <subcellularLocation>
        <location evidence="1">Cytoplasm</location>
    </subcellularLocation>
</comment>
<dbReference type="GO" id="GO:0061710">
    <property type="term" value="F:L-threonylcarbamoyladenylate synthase"/>
    <property type="evidence" value="ECO:0007669"/>
    <property type="project" value="UniProtKB-EC"/>
</dbReference>
<evidence type="ECO:0000313" key="14">
    <source>
        <dbReference type="Proteomes" id="UP000075787"/>
    </source>
</evidence>
<feature type="domain" description="YrdC-like" evidence="12">
    <location>
        <begin position="9"/>
        <end position="203"/>
    </location>
</feature>
<dbReference type="Pfam" id="PF01300">
    <property type="entry name" value="Sua5_yciO_yrdC"/>
    <property type="match status" value="1"/>
</dbReference>
<protein>
    <recommendedName>
        <fullName evidence="10">L-threonylcarbamoyladenylate synthase</fullName>
        <ecNumber evidence="3">2.7.7.87</ecNumber>
    </recommendedName>
    <alternativeName>
        <fullName evidence="10">L-threonylcarbamoyladenylate synthase</fullName>
    </alternativeName>
</protein>
<dbReference type="EC" id="2.7.7.87" evidence="3"/>
<keyword evidence="7" id="KW-0548">Nucleotidyltransferase</keyword>
<evidence type="ECO:0000256" key="7">
    <source>
        <dbReference type="ARBA" id="ARBA00022695"/>
    </source>
</evidence>
<evidence type="ECO:0000256" key="2">
    <source>
        <dbReference type="ARBA" id="ARBA00007663"/>
    </source>
</evidence>
<dbReference type="InterPro" id="IPR050156">
    <property type="entry name" value="TC-AMP_synthase_SUA5"/>
</dbReference>
<gene>
    <name evidence="13" type="ORF">AUP44_27155</name>
</gene>
<comment type="catalytic activity">
    <reaction evidence="11">
        <text>L-threonine + hydrogencarbonate + ATP = L-threonylcarbamoyladenylate + diphosphate + H2O</text>
        <dbReference type="Rhea" id="RHEA:36407"/>
        <dbReference type="ChEBI" id="CHEBI:15377"/>
        <dbReference type="ChEBI" id="CHEBI:17544"/>
        <dbReference type="ChEBI" id="CHEBI:30616"/>
        <dbReference type="ChEBI" id="CHEBI:33019"/>
        <dbReference type="ChEBI" id="CHEBI:57926"/>
        <dbReference type="ChEBI" id="CHEBI:73682"/>
        <dbReference type="EC" id="2.7.7.87"/>
    </reaction>
</comment>
<dbReference type="RefSeq" id="WP_062763781.1">
    <property type="nucleotide sequence ID" value="NZ_CP121045.1"/>
</dbReference>
<comment type="similarity">
    <text evidence="2">Belongs to the SUA5 family.</text>
</comment>
<evidence type="ECO:0000313" key="13">
    <source>
        <dbReference type="EMBL" id="KYO53097.1"/>
    </source>
</evidence>
<dbReference type="OrthoDB" id="9814580at2"/>
<dbReference type="Proteomes" id="UP000075787">
    <property type="component" value="Unassembled WGS sequence"/>
</dbReference>
<reference evidence="13 14" key="1">
    <citation type="submission" date="2015-12" db="EMBL/GenBank/DDBJ databases">
        <title>Genome sequence of Tistrella mobilis MCCC 1A02139.</title>
        <authorList>
            <person name="Lu L."/>
            <person name="Lai Q."/>
            <person name="Shao Z."/>
            <person name="Qian P."/>
        </authorList>
    </citation>
    <scope>NUCLEOTIDE SEQUENCE [LARGE SCALE GENOMIC DNA]</scope>
    <source>
        <strain evidence="13 14">MCCC 1A02139</strain>
    </source>
</reference>
<dbReference type="GO" id="GO:0005737">
    <property type="term" value="C:cytoplasm"/>
    <property type="evidence" value="ECO:0007669"/>
    <property type="project" value="UniProtKB-SubCell"/>
</dbReference>
<evidence type="ECO:0000256" key="10">
    <source>
        <dbReference type="ARBA" id="ARBA00029774"/>
    </source>
</evidence>
<evidence type="ECO:0000256" key="11">
    <source>
        <dbReference type="ARBA" id="ARBA00048366"/>
    </source>
</evidence>
<dbReference type="GO" id="GO:0005524">
    <property type="term" value="F:ATP binding"/>
    <property type="evidence" value="ECO:0007669"/>
    <property type="project" value="UniProtKB-KW"/>
</dbReference>
<dbReference type="SUPFAM" id="SSF55821">
    <property type="entry name" value="YrdC/RibB"/>
    <property type="match status" value="1"/>
</dbReference>
<dbReference type="Gene3D" id="3.90.870.10">
    <property type="entry name" value="DHBP synthase"/>
    <property type="match status" value="1"/>
</dbReference>
<dbReference type="PANTHER" id="PTHR17490">
    <property type="entry name" value="SUA5"/>
    <property type="match status" value="1"/>
</dbReference>
<keyword evidence="4" id="KW-0963">Cytoplasm</keyword>
<dbReference type="GO" id="GO:0000049">
    <property type="term" value="F:tRNA binding"/>
    <property type="evidence" value="ECO:0007669"/>
    <property type="project" value="TreeGrafter"/>
</dbReference>
<dbReference type="InterPro" id="IPR017945">
    <property type="entry name" value="DHBP_synth_RibB-like_a/b_dom"/>
</dbReference>
<dbReference type="GO" id="GO:0008033">
    <property type="term" value="P:tRNA processing"/>
    <property type="evidence" value="ECO:0007669"/>
    <property type="project" value="UniProtKB-KW"/>
</dbReference>
<name>A0A161R4E5_9PROT</name>
<evidence type="ECO:0000256" key="5">
    <source>
        <dbReference type="ARBA" id="ARBA00022679"/>
    </source>
</evidence>